<dbReference type="EMBL" id="CAMXCT030005186">
    <property type="protein sequence ID" value="CAL4798943.1"/>
    <property type="molecule type" value="Genomic_DNA"/>
</dbReference>
<name>A0A9P1DK44_9DINO</name>
<gene>
    <name evidence="1" type="ORF">C1SCF055_LOCUS36773</name>
</gene>
<evidence type="ECO:0000313" key="1">
    <source>
        <dbReference type="EMBL" id="CAI4011631.1"/>
    </source>
</evidence>
<dbReference type="AlphaFoldDB" id="A0A9P1DK44"/>
<reference evidence="1" key="1">
    <citation type="submission" date="2022-10" db="EMBL/GenBank/DDBJ databases">
        <authorList>
            <person name="Chen Y."/>
            <person name="Dougan E. K."/>
            <person name="Chan C."/>
            <person name="Rhodes N."/>
            <person name="Thang M."/>
        </authorList>
    </citation>
    <scope>NUCLEOTIDE SEQUENCE</scope>
</reference>
<protein>
    <submittedName>
        <fullName evidence="1">Uncharacterized protein</fullName>
    </submittedName>
</protein>
<organism evidence="1">
    <name type="scientific">Cladocopium goreaui</name>
    <dbReference type="NCBI Taxonomy" id="2562237"/>
    <lineage>
        <taxon>Eukaryota</taxon>
        <taxon>Sar</taxon>
        <taxon>Alveolata</taxon>
        <taxon>Dinophyceae</taxon>
        <taxon>Suessiales</taxon>
        <taxon>Symbiodiniaceae</taxon>
        <taxon>Cladocopium</taxon>
    </lineage>
</organism>
<comment type="caution">
    <text evidence="1">The sequence shown here is derived from an EMBL/GenBank/DDBJ whole genome shotgun (WGS) entry which is preliminary data.</text>
</comment>
<evidence type="ECO:0000313" key="3">
    <source>
        <dbReference type="Proteomes" id="UP001152797"/>
    </source>
</evidence>
<dbReference type="EMBL" id="CAMXCT010005186">
    <property type="protein sequence ID" value="CAI4011631.1"/>
    <property type="molecule type" value="Genomic_DNA"/>
</dbReference>
<evidence type="ECO:0000313" key="2">
    <source>
        <dbReference type="EMBL" id="CAL1165006.1"/>
    </source>
</evidence>
<keyword evidence="3" id="KW-1185">Reference proteome</keyword>
<reference evidence="2" key="2">
    <citation type="submission" date="2024-04" db="EMBL/GenBank/DDBJ databases">
        <authorList>
            <person name="Chen Y."/>
            <person name="Shah S."/>
            <person name="Dougan E. K."/>
            <person name="Thang M."/>
            <person name="Chan C."/>
        </authorList>
    </citation>
    <scope>NUCLEOTIDE SEQUENCE [LARGE SCALE GENOMIC DNA]</scope>
</reference>
<sequence>MKIASASTPHCQRPTWWPCGAPRTWLRCLSELAKPGSYWWSITMLPGVGLVRSCYATCIRSPKNPPSAPWNSPPWILTARKSWFRVEMSINFPPWRFTKGRS</sequence>
<dbReference type="Proteomes" id="UP001152797">
    <property type="component" value="Unassembled WGS sequence"/>
</dbReference>
<accession>A0A9P1DK44</accession>
<proteinExistence type="predicted"/>
<dbReference type="EMBL" id="CAMXCT020005186">
    <property type="protein sequence ID" value="CAL1165006.1"/>
    <property type="molecule type" value="Genomic_DNA"/>
</dbReference>